<dbReference type="Proteomes" id="UP000272942">
    <property type="component" value="Unassembled WGS sequence"/>
</dbReference>
<dbReference type="PANTHER" id="PTHR18460:SF3">
    <property type="entry name" value="TELO2-INTERACTING PROTEIN 1 HOMOLOG"/>
    <property type="match status" value="1"/>
</dbReference>
<keyword evidence="3" id="KW-1185">Reference proteome</keyword>
<dbReference type="OrthoDB" id="49511at2759"/>
<dbReference type="GO" id="GO:0005737">
    <property type="term" value="C:cytoplasm"/>
    <property type="evidence" value="ECO:0007669"/>
    <property type="project" value="TreeGrafter"/>
</dbReference>
<dbReference type="AlphaFoldDB" id="A0A3P8LBR2"/>
<evidence type="ECO:0000313" key="3">
    <source>
        <dbReference type="Proteomes" id="UP000272942"/>
    </source>
</evidence>
<feature type="domain" description="TTI1 C-terminal TPR" evidence="1">
    <location>
        <begin position="1"/>
        <end position="141"/>
    </location>
</feature>
<sequence length="213" mass="24118">MLPLVHKIWPSLMARFRDRFAIVVEKAFQFLVVLSNVARDFLRSRASSDIIPSLVTFLKRGLPVSANSTESYRHLTSYRVQHELLARLGTFCSDLNLGTESLRPVVRLCALYLATNQPPGLRQATFQSVKVFWLLDPGLVWFELLSRLPHRDLVDVLPSPPNSARFSQLQAVPPRETVSCKDRPPGAVMAARIRDPQGQVAGEIARIRFRLYL</sequence>
<organism evidence="2 3">
    <name type="scientific">Echinostoma caproni</name>
    <dbReference type="NCBI Taxonomy" id="27848"/>
    <lineage>
        <taxon>Eukaryota</taxon>
        <taxon>Metazoa</taxon>
        <taxon>Spiralia</taxon>
        <taxon>Lophotrochozoa</taxon>
        <taxon>Platyhelminthes</taxon>
        <taxon>Trematoda</taxon>
        <taxon>Digenea</taxon>
        <taxon>Plagiorchiida</taxon>
        <taxon>Echinostomata</taxon>
        <taxon>Echinostomatoidea</taxon>
        <taxon>Echinostomatidae</taxon>
        <taxon>Echinostoma</taxon>
    </lineage>
</organism>
<proteinExistence type="predicted"/>
<evidence type="ECO:0000259" key="1">
    <source>
        <dbReference type="Pfam" id="PF24181"/>
    </source>
</evidence>
<gene>
    <name evidence="2" type="ORF">ECPE_LOCUS16617</name>
</gene>
<accession>A0A3P8LBR2</accession>
<dbReference type="PANTHER" id="PTHR18460">
    <property type="entry name" value="TEL2 INTERACTING PROTEIN 1 TTI1 FAMILY MEMBER"/>
    <property type="match status" value="1"/>
</dbReference>
<dbReference type="SUPFAM" id="SSF48371">
    <property type="entry name" value="ARM repeat"/>
    <property type="match status" value="1"/>
</dbReference>
<protein>
    <recommendedName>
        <fullName evidence="1">TTI1 C-terminal TPR domain-containing protein</fullName>
    </recommendedName>
</protein>
<name>A0A3P8LBR2_9TREM</name>
<dbReference type="InterPro" id="IPR016024">
    <property type="entry name" value="ARM-type_fold"/>
</dbReference>
<reference evidence="2 3" key="1">
    <citation type="submission" date="2018-11" db="EMBL/GenBank/DDBJ databases">
        <authorList>
            <consortium name="Pathogen Informatics"/>
        </authorList>
    </citation>
    <scope>NUCLEOTIDE SEQUENCE [LARGE SCALE GENOMIC DNA]</scope>
    <source>
        <strain evidence="2 3">Egypt</strain>
    </source>
</reference>
<dbReference type="InterPro" id="IPR057567">
    <property type="entry name" value="TPR_TTI1_C"/>
</dbReference>
<dbReference type="EMBL" id="UZAN01065127">
    <property type="protein sequence ID" value="VDP93889.1"/>
    <property type="molecule type" value="Genomic_DNA"/>
</dbReference>
<dbReference type="InterPro" id="IPR052587">
    <property type="entry name" value="TELO2-interacting_protein_1"/>
</dbReference>
<evidence type="ECO:0000313" key="2">
    <source>
        <dbReference type="EMBL" id="VDP93889.1"/>
    </source>
</evidence>
<dbReference type="Pfam" id="PF24181">
    <property type="entry name" value="TPR_TTI1_C"/>
    <property type="match status" value="1"/>
</dbReference>